<reference evidence="2 3" key="1">
    <citation type="journal article" date="2018" name="Nat. Ecol. Evol.">
        <title>Pezizomycetes genomes reveal the molecular basis of ectomycorrhizal truffle lifestyle.</title>
        <authorList>
            <person name="Murat C."/>
            <person name="Payen T."/>
            <person name="Noel B."/>
            <person name="Kuo A."/>
            <person name="Morin E."/>
            <person name="Chen J."/>
            <person name="Kohler A."/>
            <person name="Krizsan K."/>
            <person name="Balestrini R."/>
            <person name="Da Silva C."/>
            <person name="Montanini B."/>
            <person name="Hainaut M."/>
            <person name="Levati E."/>
            <person name="Barry K.W."/>
            <person name="Belfiori B."/>
            <person name="Cichocki N."/>
            <person name="Clum A."/>
            <person name="Dockter R.B."/>
            <person name="Fauchery L."/>
            <person name="Guy J."/>
            <person name="Iotti M."/>
            <person name="Le Tacon F."/>
            <person name="Lindquist E.A."/>
            <person name="Lipzen A."/>
            <person name="Malagnac F."/>
            <person name="Mello A."/>
            <person name="Molinier V."/>
            <person name="Miyauchi S."/>
            <person name="Poulain J."/>
            <person name="Riccioni C."/>
            <person name="Rubini A."/>
            <person name="Sitrit Y."/>
            <person name="Splivallo R."/>
            <person name="Traeger S."/>
            <person name="Wang M."/>
            <person name="Zifcakova L."/>
            <person name="Wipf D."/>
            <person name="Zambonelli A."/>
            <person name="Paolocci F."/>
            <person name="Nowrousian M."/>
            <person name="Ottonello S."/>
            <person name="Baldrian P."/>
            <person name="Spatafora J.W."/>
            <person name="Henrissat B."/>
            <person name="Nagy L.G."/>
            <person name="Aury J.M."/>
            <person name="Wincker P."/>
            <person name="Grigoriev I.V."/>
            <person name="Bonfante P."/>
            <person name="Martin F.M."/>
        </authorList>
    </citation>
    <scope>NUCLEOTIDE SEQUENCE [LARGE SCALE GENOMIC DNA]</scope>
    <source>
        <strain evidence="2 3">RN42</strain>
    </source>
</reference>
<feature type="region of interest" description="Disordered" evidence="1">
    <location>
        <begin position="161"/>
        <end position="242"/>
    </location>
</feature>
<protein>
    <submittedName>
        <fullName evidence="2">Uncharacterized protein</fullName>
    </submittedName>
</protein>
<evidence type="ECO:0000313" key="3">
    <source>
        <dbReference type="Proteomes" id="UP000275078"/>
    </source>
</evidence>
<keyword evidence="3" id="KW-1185">Reference proteome</keyword>
<feature type="compositionally biased region" description="Acidic residues" evidence="1">
    <location>
        <begin position="201"/>
        <end position="221"/>
    </location>
</feature>
<evidence type="ECO:0000256" key="1">
    <source>
        <dbReference type="SAM" id="MobiDB-lite"/>
    </source>
</evidence>
<proteinExistence type="predicted"/>
<dbReference type="AlphaFoldDB" id="A0A3N4HW85"/>
<feature type="compositionally biased region" description="Low complexity" evidence="1">
    <location>
        <begin position="222"/>
        <end position="234"/>
    </location>
</feature>
<evidence type="ECO:0000313" key="2">
    <source>
        <dbReference type="EMBL" id="RPA76788.1"/>
    </source>
</evidence>
<accession>A0A3N4HW85</accession>
<gene>
    <name evidence="2" type="ORF">BJ508DRAFT_310731</name>
</gene>
<organism evidence="2 3">
    <name type="scientific">Ascobolus immersus RN42</name>
    <dbReference type="NCBI Taxonomy" id="1160509"/>
    <lineage>
        <taxon>Eukaryota</taxon>
        <taxon>Fungi</taxon>
        <taxon>Dikarya</taxon>
        <taxon>Ascomycota</taxon>
        <taxon>Pezizomycotina</taxon>
        <taxon>Pezizomycetes</taxon>
        <taxon>Pezizales</taxon>
        <taxon>Ascobolaceae</taxon>
        <taxon>Ascobolus</taxon>
    </lineage>
</organism>
<sequence>MLSICYQLQYWSTNNHSATRIIWTSGPGKMPYKLEIPFDASSFHSNHGPFCSNPLFPGEDLTSLRAAVTAGYREFTILNNSEQAHINQGTPTLLAQVGQPPNVLSLVPDPRFYTPSATQNSTVSADLPRIFCWSYEGFGHDNTLIANDEADSGLNILSSIITSTPGTSPRMTMSQRKSDGETVGDSGGLDSGESDRTVLSADEDSELDTETVSGEDLDYNSDSDNSNISGSSLDTVIINRRT</sequence>
<name>A0A3N4HW85_ASCIM</name>
<dbReference type="Proteomes" id="UP000275078">
    <property type="component" value="Unassembled WGS sequence"/>
</dbReference>
<dbReference type="EMBL" id="ML119737">
    <property type="protein sequence ID" value="RPA76788.1"/>
    <property type="molecule type" value="Genomic_DNA"/>
</dbReference>